<evidence type="ECO:0000256" key="2">
    <source>
        <dbReference type="SAM" id="Phobius"/>
    </source>
</evidence>
<keyword evidence="2" id="KW-0812">Transmembrane</keyword>
<keyword evidence="4" id="KW-1185">Reference proteome</keyword>
<keyword evidence="2" id="KW-1133">Transmembrane helix</keyword>
<dbReference type="RefSeq" id="WP_034313610.1">
    <property type="nucleotide sequence ID" value="NZ_JFBM01000018.1"/>
</dbReference>
<protein>
    <submittedName>
        <fullName evidence="3">Uncharacterized protein</fullName>
    </submittedName>
</protein>
<sequence>MRSAESVMGRPKDHRREPAAPNPRTPKAFGRRPAFFAPHPPLMSGGWYQGDDREVVGPGRYPVPRPPAKSVKVALSWVFFLGPLGFCYVSPVGGLIATAVSVTAITFGGAVLMAVIWPVVMVLAVAALSGRPDNGAK</sequence>
<organism evidence="3 4">
    <name type="scientific">Amycolatopsis lurida NRRL 2430</name>
    <dbReference type="NCBI Taxonomy" id="1460371"/>
    <lineage>
        <taxon>Bacteria</taxon>
        <taxon>Bacillati</taxon>
        <taxon>Actinomycetota</taxon>
        <taxon>Actinomycetes</taxon>
        <taxon>Pseudonocardiales</taxon>
        <taxon>Pseudonocardiaceae</taxon>
        <taxon>Amycolatopsis</taxon>
    </lineage>
</organism>
<feature type="transmembrane region" description="Helical" evidence="2">
    <location>
        <begin position="104"/>
        <end position="128"/>
    </location>
</feature>
<evidence type="ECO:0000313" key="4">
    <source>
        <dbReference type="Proteomes" id="UP000256220"/>
    </source>
</evidence>
<comment type="caution">
    <text evidence="3">The sequence shown here is derived from an EMBL/GenBank/DDBJ whole genome shotgun (WGS) entry which is preliminary data.</text>
</comment>
<reference evidence="3 4" key="1">
    <citation type="journal article" date="2014" name="Genome Announc.">
        <title>Draft Genome Sequence of Amycolatopsis lurida NRRL 2430, Producer of the Glycopeptide Family Antibiotic Ristocetin.</title>
        <authorList>
            <person name="Kwun M.J."/>
            <person name="Hong H.J."/>
        </authorList>
    </citation>
    <scope>NUCLEOTIDE SEQUENCE [LARGE SCALE GENOMIC DNA]</scope>
    <source>
        <strain evidence="3 4">NRRL 2430</strain>
    </source>
</reference>
<accession>A0A2P2FRR9</accession>
<gene>
    <name evidence="3" type="ORF">BB31_20890</name>
</gene>
<dbReference type="Proteomes" id="UP000256220">
    <property type="component" value="Unassembled WGS sequence"/>
</dbReference>
<keyword evidence="2" id="KW-0472">Membrane</keyword>
<evidence type="ECO:0000313" key="3">
    <source>
        <dbReference type="EMBL" id="KFU79380.1"/>
    </source>
</evidence>
<name>A0A2P2FRR9_AMYLU</name>
<dbReference type="AlphaFoldDB" id="A0A2P2FRR9"/>
<feature type="transmembrane region" description="Helical" evidence="2">
    <location>
        <begin position="74"/>
        <end position="98"/>
    </location>
</feature>
<proteinExistence type="predicted"/>
<feature type="region of interest" description="Disordered" evidence="1">
    <location>
        <begin position="1"/>
        <end position="37"/>
    </location>
</feature>
<dbReference type="EMBL" id="JFBM01000018">
    <property type="protein sequence ID" value="KFU79380.1"/>
    <property type="molecule type" value="Genomic_DNA"/>
</dbReference>
<evidence type="ECO:0000256" key="1">
    <source>
        <dbReference type="SAM" id="MobiDB-lite"/>
    </source>
</evidence>